<dbReference type="EMBL" id="JXCE01000466">
    <property type="protein sequence ID" value="KPA37152.1"/>
    <property type="molecule type" value="Genomic_DNA"/>
</dbReference>
<organism evidence="2 3">
    <name type="scientific">Fusarium langsethiae</name>
    <dbReference type="NCBI Taxonomy" id="179993"/>
    <lineage>
        <taxon>Eukaryota</taxon>
        <taxon>Fungi</taxon>
        <taxon>Dikarya</taxon>
        <taxon>Ascomycota</taxon>
        <taxon>Pezizomycotina</taxon>
        <taxon>Sordariomycetes</taxon>
        <taxon>Hypocreomycetidae</taxon>
        <taxon>Hypocreales</taxon>
        <taxon>Nectriaceae</taxon>
        <taxon>Fusarium</taxon>
    </lineage>
</organism>
<feature type="region of interest" description="Disordered" evidence="1">
    <location>
        <begin position="126"/>
        <end position="150"/>
    </location>
</feature>
<keyword evidence="3" id="KW-1185">Reference proteome</keyword>
<dbReference type="AlphaFoldDB" id="A0A0M9EPV4"/>
<accession>A0A0M9EPV4</accession>
<proteinExistence type="predicted"/>
<dbReference type="Proteomes" id="UP000037904">
    <property type="component" value="Unassembled WGS sequence"/>
</dbReference>
<feature type="region of interest" description="Disordered" evidence="1">
    <location>
        <begin position="1"/>
        <end position="29"/>
    </location>
</feature>
<name>A0A0M9EPV4_FUSLA</name>
<comment type="caution">
    <text evidence="2">The sequence shown here is derived from an EMBL/GenBank/DDBJ whole genome shotgun (WGS) entry which is preliminary data.</text>
</comment>
<evidence type="ECO:0000313" key="3">
    <source>
        <dbReference type="Proteomes" id="UP000037904"/>
    </source>
</evidence>
<gene>
    <name evidence="2" type="ORF">FLAG1_10049</name>
</gene>
<evidence type="ECO:0000256" key="1">
    <source>
        <dbReference type="SAM" id="MobiDB-lite"/>
    </source>
</evidence>
<feature type="compositionally biased region" description="Basic and acidic residues" evidence="1">
    <location>
        <begin position="1"/>
        <end position="20"/>
    </location>
</feature>
<sequence length="150" mass="16548">MPEIKIEAEPGSERENEPRSEAASPDIPDEFVIKTPAFPMTSDELHEAINSRISNVNTRSRSFGKPPTSALNKMRRNMATENASDEQLDDEFLEGLRDDIAEWETNEEVTESGKISPEADITAEVGTLDDAVAPPKADVPVDDVTKHMPQ</sequence>
<evidence type="ECO:0000313" key="2">
    <source>
        <dbReference type="EMBL" id="KPA37152.1"/>
    </source>
</evidence>
<protein>
    <submittedName>
        <fullName evidence="2">Uncharacterized protein</fullName>
    </submittedName>
</protein>
<reference evidence="2 3" key="1">
    <citation type="submission" date="2015-04" db="EMBL/GenBank/DDBJ databases">
        <title>The draft genome sequence of Fusarium langsethiae, a T-2/HT-2 mycotoxin producer.</title>
        <authorList>
            <person name="Lysoe E."/>
            <person name="Divon H.H."/>
            <person name="Terzi V."/>
            <person name="Orru L."/>
            <person name="Lamontanara A."/>
            <person name="Kolseth A.-K."/>
            <person name="Frandsen R.J."/>
            <person name="Nielsen K."/>
            <person name="Thrane U."/>
        </authorList>
    </citation>
    <scope>NUCLEOTIDE SEQUENCE [LARGE SCALE GENOMIC DNA]</scope>
    <source>
        <strain evidence="2 3">Fl201059</strain>
    </source>
</reference>